<keyword evidence="2" id="KW-0804">Transcription</keyword>
<dbReference type="PANTHER" id="PTHR47506:SF1">
    <property type="entry name" value="HTH-TYPE TRANSCRIPTIONAL REGULATOR YJDC"/>
    <property type="match status" value="1"/>
</dbReference>
<evidence type="ECO:0000313" key="3">
    <source>
        <dbReference type="EMBL" id="MBU2665555.1"/>
    </source>
</evidence>
<evidence type="ECO:0008006" key="5">
    <source>
        <dbReference type="Google" id="ProtNLM"/>
    </source>
</evidence>
<keyword evidence="4" id="KW-1185">Reference proteome</keyword>
<dbReference type="Proteomes" id="UP001519654">
    <property type="component" value="Unassembled WGS sequence"/>
</dbReference>
<dbReference type="PANTHER" id="PTHR47506">
    <property type="entry name" value="TRANSCRIPTIONAL REGULATORY PROTEIN"/>
    <property type="match status" value="1"/>
</dbReference>
<proteinExistence type="predicted"/>
<name>A0ABS5YQ46_9ACTN</name>
<sequence>MTVQAGLTCSAEAEPIRDELAGQRRLGITLLTERFMRAAQEGDLPGHADPAALAGYLVALNHGLSVQAGGGITHAELMRFVDQALLLWPRSPHAQMR</sequence>
<dbReference type="InterPro" id="IPR036271">
    <property type="entry name" value="Tet_transcr_reg_TetR-rel_C_sf"/>
</dbReference>
<accession>A0ABS5YQ46</accession>
<dbReference type="RefSeq" id="WP_215788745.1">
    <property type="nucleotide sequence ID" value="NZ_JAHKKG010000005.1"/>
</dbReference>
<dbReference type="SUPFAM" id="SSF48498">
    <property type="entry name" value="Tetracyclin repressor-like, C-terminal domain"/>
    <property type="match status" value="1"/>
</dbReference>
<organism evidence="3 4">
    <name type="scientific">Paractinoplanes bogorensis</name>
    <dbReference type="NCBI Taxonomy" id="1610840"/>
    <lineage>
        <taxon>Bacteria</taxon>
        <taxon>Bacillati</taxon>
        <taxon>Actinomycetota</taxon>
        <taxon>Actinomycetes</taxon>
        <taxon>Micromonosporales</taxon>
        <taxon>Micromonosporaceae</taxon>
        <taxon>Paractinoplanes</taxon>
    </lineage>
</organism>
<protein>
    <recommendedName>
        <fullName evidence="5">TetR family transcriptional regulator</fullName>
    </recommendedName>
</protein>
<dbReference type="EMBL" id="JAHKKG010000005">
    <property type="protein sequence ID" value="MBU2665555.1"/>
    <property type="molecule type" value="Genomic_DNA"/>
</dbReference>
<keyword evidence="1" id="KW-0805">Transcription regulation</keyword>
<reference evidence="3 4" key="1">
    <citation type="submission" date="2021-06" db="EMBL/GenBank/DDBJ databases">
        <title>Actinoplanes lichenicola sp. nov., and Actinoplanes ovalisporus sp. nov., isolated from lichen in Thailand.</title>
        <authorList>
            <person name="Saeng-In P."/>
            <person name="Kanchanasin P."/>
            <person name="Yuki M."/>
            <person name="Kudo T."/>
            <person name="Ohkuma M."/>
            <person name="Phongsopitanun W."/>
            <person name="Tanasupawat S."/>
        </authorList>
    </citation>
    <scope>NUCLEOTIDE SEQUENCE [LARGE SCALE GENOMIC DNA]</scope>
    <source>
        <strain evidence="3 4">NBRC 110975</strain>
    </source>
</reference>
<gene>
    <name evidence="3" type="ORF">KOI35_18765</name>
</gene>
<dbReference type="Gene3D" id="1.10.357.10">
    <property type="entry name" value="Tetracycline Repressor, domain 2"/>
    <property type="match status" value="1"/>
</dbReference>
<evidence type="ECO:0000256" key="2">
    <source>
        <dbReference type="ARBA" id="ARBA00023163"/>
    </source>
</evidence>
<comment type="caution">
    <text evidence="3">The sequence shown here is derived from an EMBL/GenBank/DDBJ whole genome shotgun (WGS) entry which is preliminary data.</text>
</comment>
<evidence type="ECO:0000256" key="1">
    <source>
        <dbReference type="ARBA" id="ARBA00023015"/>
    </source>
</evidence>
<evidence type="ECO:0000313" key="4">
    <source>
        <dbReference type="Proteomes" id="UP001519654"/>
    </source>
</evidence>